<evidence type="ECO:0000256" key="8">
    <source>
        <dbReference type="ARBA" id="ARBA00022723"/>
    </source>
</evidence>
<sequence>MNSLNFYFKFLNKLRKQKMENKRWKTTQASLVENKGWKTKMEKQTQYLFTSEVVSPGHPDKCADIIADSIVDKLIIADKDSRVASEVFVAGKHVVIGGEVKSSAQLSNKDYEKIVKDALAKIGYDGKSAFTKEQCLHPDDVQVQVLLNQQSPDINQGVDQIDGEIGAGDQGIMFGFASSETADYMPAAITYARMLCDKVYNYALKHNQKLGVDIKTQVTVDYGTKANFENCNPQKIHTIVVSAPSVEGMPIEEVRELIQGLIDDSGLPTNMYDKNSTIIHINPTGRYVNHSSLHDSGLTGRKLIVDSFGGYSPIGGGAQSSKDYTKVDRSGLYAARWIAKHIVASGLAKKAVVQISYAIGVARPTSVSVDTMGSYTKFDDDKLSQFVMDTFPLTPRWITQKFALDKPSEKTFLYADVAARGQVGQSDYPWEKLDELDKFENIQN</sequence>
<reference evidence="18 19" key="1">
    <citation type="submission" date="2020-05" db="EMBL/GenBank/DDBJ databases">
        <title>Complete genome sequencing of Campylobacter and Arcobacter type strains.</title>
        <authorList>
            <person name="Miller W.G."/>
            <person name="Yee E."/>
        </authorList>
    </citation>
    <scope>NUCLEOTIDE SEQUENCE [LARGE SCALE GENOMIC DNA]</scope>
    <source>
        <strain evidence="18 19">LMG 26156</strain>
    </source>
</reference>
<dbReference type="CDD" id="cd18079">
    <property type="entry name" value="S-AdoMet_synt"/>
    <property type="match status" value="1"/>
</dbReference>
<dbReference type="InterPro" id="IPR022629">
    <property type="entry name" value="S-AdoMet_synt_central"/>
</dbReference>
<keyword evidence="19" id="KW-1185">Reference proteome</keyword>
<keyword evidence="9" id="KW-0547">Nucleotide-binding</keyword>
<comment type="cofactor">
    <cofactor evidence="2">
        <name>K(+)</name>
        <dbReference type="ChEBI" id="CHEBI:29103"/>
    </cofactor>
</comment>
<evidence type="ECO:0000313" key="18">
    <source>
        <dbReference type="EMBL" id="QKF66257.1"/>
    </source>
</evidence>
<keyword evidence="11" id="KW-0460">Magnesium</keyword>
<dbReference type="NCBIfam" id="TIGR01034">
    <property type="entry name" value="metK"/>
    <property type="match status" value="1"/>
</dbReference>
<dbReference type="PANTHER" id="PTHR11964">
    <property type="entry name" value="S-ADENOSYLMETHIONINE SYNTHETASE"/>
    <property type="match status" value="1"/>
</dbReference>
<evidence type="ECO:0000256" key="1">
    <source>
        <dbReference type="ARBA" id="ARBA00001946"/>
    </source>
</evidence>
<dbReference type="InterPro" id="IPR022628">
    <property type="entry name" value="S-AdoMet_synt_N"/>
</dbReference>
<evidence type="ECO:0000256" key="9">
    <source>
        <dbReference type="ARBA" id="ARBA00022741"/>
    </source>
</evidence>
<keyword evidence="6" id="KW-0554">One-carbon metabolism</keyword>
<feature type="domain" description="S-adenosylmethionine synthetase central" evidence="16">
    <location>
        <begin position="164"/>
        <end position="287"/>
    </location>
</feature>
<keyword evidence="10" id="KW-0067">ATP-binding</keyword>
<keyword evidence="12" id="KW-0630">Potassium</keyword>
<evidence type="ECO:0000256" key="6">
    <source>
        <dbReference type="ARBA" id="ARBA00022563"/>
    </source>
</evidence>
<protein>
    <recommendedName>
        <fullName evidence="5 13">Methionine adenosyltransferase</fullName>
        <ecNumber evidence="5 13">2.5.1.6</ecNumber>
    </recommendedName>
</protein>
<comment type="cofactor">
    <cofactor evidence="1">
        <name>Mg(2+)</name>
        <dbReference type="ChEBI" id="CHEBI:18420"/>
    </cofactor>
</comment>
<accession>A0AAE7B9H1</accession>
<dbReference type="GO" id="GO:0006730">
    <property type="term" value="P:one-carbon metabolic process"/>
    <property type="evidence" value="ECO:0007669"/>
    <property type="project" value="UniProtKB-KW"/>
</dbReference>
<name>A0AAE7B9H1_9BACT</name>
<dbReference type="KEGG" id="avp:AVENP_0687"/>
<evidence type="ECO:0000256" key="10">
    <source>
        <dbReference type="ARBA" id="ARBA00022840"/>
    </source>
</evidence>
<evidence type="ECO:0000259" key="16">
    <source>
        <dbReference type="Pfam" id="PF02772"/>
    </source>
</evidence>
<dbReference type="EMBL" id="CP053840">
    <property type="protein sequence ID" value="QKF66257.1"/>
    <property type="molecule type" value="Genomic_DNA"/>
</dbReference>
<dbReference type="Pfam" id="PF00438">
    <property type="entry name" value="S-AdoMet_synt_N"/>
    <property type="match status" value="1"/>
</dbReference>
<keyword evidence="8" id="KW-0479">Metal-binding</keyword>
<feature type="domain" description="S-adenosylmethionine synthetase C-terminal" evidence="17">
    <location>
        <begin position="294"/>
        <end position="432"/>
    </location>
</feature>
<evidence type="ECO:0000256" key="3">
    <source>
        <dbReference type="ARBA" id="ARBA00005224"/>
    </source>
</evidence>
<dbReference type="InterPro" id="IPR022636">
    <property type="entry name" value="S-AdoMet_synthetase_sfam"/>
</dbReference>
<feature type="domain" description="S-adenosylmethionine synthetase N-terminal" evidence="15">
    <location>
        <begin position="46"/>
        <end position="152"/>
    </location>
</feature>
<dbReference type="GO" id="GO:0004478">
    <property type="term" value="F:methionine adenosyltransferase activity"/>
    <property type="evidence" value="ECO:0007669"/>
    <property type="project" value="UniProtKB-UniRule"/>
</dbReference>
<dbReference type="InterPro" id="IPR022630">
    <property type="entry name" value="S-AdoMet_synt_C"/>
</dbReference>
<evidence type="ECO:0000256" key="2">
    <source>
        <dbReference type="ARBA" id="ARBA00001958"/>
    </source>
</evidence>
<evidence type="ECO:0000256" key="4">
    <source>
        <dbReference type="ARBA" id="ARBA00009685"/>
    </source>
</evidence>
<dbReference type="AlphaFoldDB" id="A0AAE7B9H1"/>
<dbReference type="GO" id="GO:0005524">
    <property type="term" value="F:ATP binding"/>
    <property type="evidence" value="ECO:0007669"/>
    <property type="project" value="UniProtKB-KW"/>
</dbReference>
<dbReference type="Proteomes" id="UP000503482">
    <property type="component" value="Chromosome"/>
</dbReference>
<evidence type="ECO:0000256" key="12">
    <source>
        <dbReference type="ARBA" id="ARBA00022958"/>
    </source>
</evidence>
<dbReference type="GO" id="GO:0006556">
    <property type="term" value="P:S-adenosylmethionine biosynthetic process"/>
    <property type="evidence" value="ECO:0007669"/>
    <property type="project" value="UniProtKB-UniRule"/>
</dbReference>
<evidence type="ECO:0000259" key="15">
    <source>
        <dbReference type="Pfam" id="PF00438"/>
    </source>
</evidence>
<dbReference type="Pfam" id="PF02773">
    <property type="entry name" value="S-AdoMet_synt_C"/>
    <property type="match status" value="1"/>
</dbReference>
<gene>
    <name evidence="18" type="primary">metK</name>
    <name evidence="18" type="ORF">AVENP_0687</name>
</gene>
<comment type="pathway">
    <text evidence="3">Amino-acid biosynthesis; S-adenosyl-L-methionine biosynthesis; S-adenosyl-L-methionine from L-methionine: step 1/1.</text>
</comment>
<evidence type="ECO:0000256" key="14">
    <source>
        <dbReference type="RuleBase" id="RU004462"/>
    </source>
</evidence>
<comment type="similarity">
    <text evidence="4 14">Belongs to the AdoMet synthase family.</text>
</comment>
<dbReference type="Gene3D" id="3.30.300.10">
    <property type="match status" value="3"/>
</dbReference>
<dbReference type="InterPro" id="IPR002133">
    <property type="entry name" value="S-AdoMet_synthetase"/>
</dbReference>
<dbReference type="PIRSF" id="PIRSF000497">
    <property type="entry name" value="MAT"/>
    <property type="match status" value="1"/>
</dbReference>
<dbReference type="GO" id="GO:0046872">
    <property type="term" value="F:metal ion binding"/>
    <property type="evidence" value="ECO:0007669"/>
    <property type="project" value="UniProtKB-KW"/>
</dbReference>
<dbReference type="InterPro" id="IPR022631">
    <property type="entry name" value="ADOMET_SYNTHASE_CS"/>
</dbReference>
<evidence type="ECO:0000256" key="11">
    <source>
        <dbReference type="ARBA" id="ARBA00022842"/>
    </source>
</evidence>
<dbReference type="EC" id="2.5.1.6" evidence="5 13"/>
<organism evidence="18 19">
    <name type="scientific">Arcobacter venerupis</name>
    <dbReference type="NCBI Taxonomy" id="1054033"/>
    <lineage>
        <taxon>Bacteria</taxon>
        <taxon>Pseudomonadati</taxon>
        <taxon>Campylobacterota</taxon>
        <taxon>Epsilonproteobacteria</taxon>
        <taxon>Campylobacterales</taxon>
        <taxon>Arcobacteraceae</taxon>
        <taxon>Arcobacter</taxon>
    </lineage>
</organism>
<evidence type="ECO:0000259" key="17">
    <source>
        <dbReference type="Pfam" id="PF02773"/>
    </source>
</evidence>
<evidence type="ECO:0000313" key="19">
    <source>
        <dbReference type="Proteomes" id="UP000503482"/>
    </source>
</evidence>
<dbReference type="PROSITE" id="PS00376">
    <property type="entry name" value="ADOMET_SYNTHASE_1"/>
    <property type="match status" value="1"/>
</dbReference>
<evidence type="ECO:0000256" key="7">
    <source>
        <dbReference type="ARBA" id="ARBA00022679"/>
    </source>
</evidence>
<evidence type="ECO:0000256" key="5">
    <source>
        <dbReference type="ARBA" id="ARBA00012828"/>
    </source>
</evidence>
<dbReference type="Pfam" id="PF02772">
    <property type="entry name" value="S-AdoMet_synt_M"/>
    <property type="match status" value="1"/>
</dbReference>
<evidence type="ECO:0000256" key="13">
    <source>
        <dbReference type="NCBIfam" id="TIGR01034"/>
    </source>
</evidence>
<dbReference type="SUPFAM" id="SSF55973">
    <property type="entry name" value="S-adenosylmethionine synthetase"/>
    <property type="match status" value="3"/>
</dbReference>
<keyword evidence="7 18" id="KW-0808">Transferase</keyword>
<proteinExistence type="inferred from homology"/>